<dbReference type="InterPro" id="IPR002586">
    <property type="entry name" value="CobQ/CobB/MinD/ParA_Nub-bd_dom"/>
</dbReference>
<keyword evidence="6 8" id="KW-0460">Magnesium</keyword>
<evidence type="ECO:0000256" key="7">
    <source>
        <dbReference type="ARBA" id="ARBA00022962"/>
    </source>
</evidence>
<feature type="active site" description="Nucleophile" evidence="8">
    <location>
        <position position="342"/>
    </location>
</feature>
<comment type="miscellaneous">
    <text evidence="8">The a and c carboxylates of cobyrinate are activated for nucleophilic attack via formation of a phosphorylated intermediate by ATP. CbiA catalyzes first the amidation of the c-carboxylate, and then that of the a-carboxylate.</text>
</comment>
<evidence type="ECO:0000259" key="9">
    <source>
        <dbReference type="Pfam" id="PF01656"/>
    </source>
</evidence>
<evidence type="ECO:0000313" key="11">
    <source>
        <dbReference type="EMBL" id="TVM35722.1"/>
    </source>
</evidence>
<name>A0A6P1ZJD6_9BACT</name>
<dbReference type="SUPFAM" id="SSF52540">
    <property type="entry name" value="P-loop containing nucleoside triphosphate hydrolases"/>
    <property type="match status" value="1"/>
</dbReference>
<comment type="caution">
    <text evidence="11">The sequence shown here is derived from an EMBL/GenBank/DDBJ whole genome shotgun (WGS) entry which is preliminary data.</text>
</comment>
<keyword evidence="3 8" id="KW-0436">Ligase</keyword>
<dbReference type="EMBL" id="QMIF01000002">
    <property type="protein sequence ID" value="TVM35722.1"/>
    <property type="molecule type" value="Genomic_DNA"/>
</dbReference>
<evidence type="ECO:0000256" key="3">
    <source>
        <dbReference type="ARBA" id="ARBA00022598"/>
    </source>
</evidence>
<accession>A0A6P1ZJD6</accession>
<evidence type="ECO:0000256" key="2">
    <source>
        <dbReference type="ARBA" id="ARBA00022573"/>
    </source>
</evidence>
<comment type="cofactor">
    <cofactor evidence="1 8">
        <name>Mg(2+)</name>
        <dbReference type="ChEBI" id="CHEBI:18420"/>
    </cofactor>
</comment>
<dbReference type="PROSITE" id="PS51274">
    <property type="entry name" value="GATASE_COBBQ"/>
    <property type="match status" value="1"/>
</dbReference>
<keyword evidence="7 8" id="KW-0315">Glutamine amidotransferase</keyword>
<dbReference type="RefSeq" id="WP_144234051.1">
    <property type="nucleotide sequence ID" value="NZ_QMIF01000002.1"/>
</dbReference>
<keyword evidence="2 8" id="KW-0169">Cobalamin biosynthesis</keyword>
<reference evidence="11 12" key="1">
    <citation type="submission" date="2018-06" db="EMBL/GenBank/DDBJ databases">
        <title>Complete genome of Desulfovibrio marinus P48SEP.</title>
        <authorList>
            <person name="Crispim J.S."/>
            <person name="Vidigal P.M.P."/>
            <person name="Silva L.C.F."/>
            <person name="Araujo L.C."/>
            <person name="Laguardia C.N."/>
            <person name="Dias R.S."/>
            <person name="Sousa M.P."/>
            <person name="Paula S.O."/>
            <person name="Silva C."/>
        </authorList>
    </citation>
    <scope>NUCLEOTIDE SEQUENCE [LARGE SCALE GENOMIC DNA]</scope>
    <source>
        <strain evidence="11 12">P48SEP</strain>
    </source>
</reference>
<dbReference type="AlphaFoldDB" id="A0A6P1ZJD6"/>
<keyword evidence="4 8" id="KW-0547">Nucleotide-binding</keyword>
<dbReference type="SUPFAM" id="SSF52317">
    <property type="entry name" value="Class I glutamine amidotransferase-like"/>
    <property type="match status" value="1"/>
</dbReference>
<comment type="catalytic activity">
    <reaction evidence="8">
        <text>cob(II)yrinate + 2 L-glutamine + 2 ATP + 2 H2O = cob(II)yrinate a,c diamide + 2 L-glutamate + 2 ADP + 2 phosphate + 2 H(+)</text>
        <dbReference type="Rhea" id="RHEA:26289"/>
        <dbReference type="ChEBI" id="CHEBI:15377"/>
        <dbReference type="ChEBI" id="CHEBI:15378"/>
        <dbReference type="ChEBI" id="CHEBI:29985"/>
        <dbReference type="ChEBI" id="CHEBI:30616"/>
        <dbReference type="ChEBI" id="CHEBI:43474"/>
        <dbReference type="ChEBI" id="CHEBI:58359"/>
        <dbReference type="ChEBI" id="CHEBI:58537"/>
        <dbReference type="ChEBI" id="CHEBI:58894"/>
        <dbReference type="ChEBI" id="CHEBI:456216"/>
        <dbReference type="EC" id="6.3.5.11"/>
    </reaction>
</comment>
<comment type="pathway">
    <text evidence="8">Cofactor biosynthesis; adenosylcobalamin biosynthesis; cob(II)yrinate a,c-diamide from sirohydrochlorin (anaerobic route): step 10/10.</text>
</comment>
<dbReference type="UniPathway" id="UPA00148">
    <property type="reaction ID" value="UER00231"/>
</dbReference>
<dbReference type="GO" id="GO:0009236">
    <property type="term" value="P:cobalamin biosynthetic process"/>
    <property type="evidence" value="ECO:0007669"/>
    <property type="project" value="UniProtKB-UniRule"/>
</dbReference>
<organism evidence="11 12">
    <name type="scientific">Oceanidesulfovibrio marinus</name>
    <dbReference type="NCBI Taxonomy" id="370038"/>
    <lineage>
        <taxon>Bacteria</taxon>
        <taxon>Pseudomonadati</taxon>
        <taxon>Thermodesulfobacteriota</taxon>
        <taxon>Desulfovibrionia</taxon>
        <taxon>Desulfovibrionales</taxon>
        <taxon>Desulfovibrionaceae</taxon>
        <taxon>Oceanidesulfovibrio</taxon>
    </lineage>
</organism>
<evidence type="ECO:0000256" key="1">
    <source>
        <dbReference type="ARBA" id="ARBA00001946"/>
    </source>
</evidence>
<dbReference type="Gene3D" id="3.40.50.880">
    <property type="match status" value="1"/>
</dbReference>
<sequence>MNSPTSSGAVTLPRVIVSGLSGGAGKTLVSLGLCRAWARAGSIVQPFKKGPDYIDAAWLALAGRTAATNLDPFLFPSDTLVSLFLHAAAGREIAVIEGNRGLFDGKDEDGSASTAELARTLRCPVVLVLDITKMTRTAAAVVAGVKAFEKDLPLAGVILNRVAGERHQNLATRCIERDTDVPVLGALPKLPSNPIPERHMGLVGDRDMTASDAILNSLADIIEEYCDVPRIREAAEAADPIDKPEKPFFLDAEPAGSKVRIGVAKDEAFWFYYPENLKALELAGAKLVEVDLLRPADWPDLHGLYIGGGFPELKAKELASNNIIRQRVRALAEMELPIYAECGGFMYLCDALVVDGLEFPMAGVFPVRTELCGKPQGLGYVEAKVVAKNPFHDEGAVIKGHEFHYSLCSAADGSVLNFALKMNRGHGILAGLDGLLYKNTWASYTHLHAVGEPHWAKRFVAAAIAYRRAIEGKPAGRSV</sequence>
<comment type="function">
    <text evidence="8">Catalyzes the ATP-dependent amidation of the two carboxylate groups at positions a and c of cobyrinate, using either L-glutamine or ammonia as the nitrogen source.</text>
</comment>
<comment type="domain">
    <text evidence="8">Comprises of two domains. The C-terminal domain contains the binding site for glutamine and catalyzes the hydrolysis of this substrate to glutamate and ammonia. The N-terminal domain is anticipated to bind ATP and cobyrinate and catalyzes the ultimate synthesis of the diamide product. The ammonia produced via the glutaminase domain is probably translocated to the adjacent domain via a molecular tunnel, where it reacts with an activated intermediate.</text>
</comment>
<dbReference type="InterPro" id="IPR004484">
    <property type="entry name" value="CbiA/CobB_synth"/>
</dbReference>
<evidence type="ECO:0000256" key="6">
    <source>
        <dbReference type="ARBA" id="ARBA00022842"/>
    </source>
</evidence>
<feature type="domain" description="CobB/CobQ-like glutamine amidotransferase" evidence="10">
    <location>
        <begin position="260"/>
        <end position="449"/>
    </location>
</feature>
<dbReference type="EC" id="6.3.5.11" evidence="8"/>
<protein>
    <recommendedName>
        <fullName evidence="8">Cobyrinate a,c-diamide synthase</fullName>
        <ecNumber evidence="8">6.3.5.11</ecNumber>
    </recommendedName>
    <alternativeName>
        <fullName evidence="8">Cobyrinic acid a,c-diamide synthetase</fullName>
    </alternativeName>
</protein>
<dbReference type="InterPro" id="IPR027417">
    <property type="entry name" value="P-loop_NTPase"/>
</dbReference>
<comment type="similarity">
    <text evidence="8">Belongs to the CobB/CbiA family.</text>
</comment>
<proteinExistence type="inferred from homology"/>
<dbReference type="NCBIfam" id="NF002204">
    <property type="entry name" value="PRK01077.1"/>
    <property type="match status" value="1"/>
</dbReference>
<dbReference type="GO" id="GO:0042242">
    <property type="term" value="F:cobyrinic acid a,c-diamide synthase activity"/>
    <property type="evidence" value="ECO:0007669"/>
    <property type="project" value="UniProtKB-UniRule"/>
</dbReference>
<dbReference type="Pfam" id="PF01656">
    <property type="entry name" value="CbiA"/>
    <property type="match status" value="1"/>
</dbReference>
<dbReference type="HAMAP" id="MF_00027">
    <property type="entry name" value="CobB_CbiA"/>
    <property type="match status" value="1"/>
</dbReference>
<evidence type="ECO:0000256" key="5">
    <source>
        <dbReference type="ARBA" id="ARBA00022840"/>
    </source>
</evidence>
<feature type="domain" description="CobQ/CobB/MinD/ParA nucleotide binding" evidence="9">
    <location>
        <begin position="16"/>
        <end position="193"/>
    </location>
</feature>
<dbReference type="Proteomes" id="UP000434052">
    <property type="component" value="Unassembled WGS sequence"/>
</dbReference>
<dbReference type="Pfam" id="PF07685">
    <property type="entry name" value="GATase_3"/>
    <property type="match status" value="1"/>
</dbReference>
<dbReference type="OrthoDB" id="9764035at2"/>
<dbReference type="PANTHER" id="PTHR43873:SF1">
    <property type="entry name" value="COBYRINATE A,C-DIAMIDE SYNTHASE"/>
    <property type="match status" value="1"/>
</dbReference>
<dbReference type="Gene3D" id="3.40.50.300">
    <property type="entry name" value="P-loop containing nucleotide triphosphate hydrolases"/>
    <property type="match status" value="1"/>
</dbReference>
<evidence type="ECO:0000256" key="8">
    <source>
        <dbReference type="HAMAP-Rule" id="MF_00027"/>
    </source>
</evidence>
<dbReference type="CDD" id="cd03130">
    <property type="entry name" value="GATase1_CobB"/>
    <property type="match status" value="1"/>
</dbReference>
<keyword evidence="5 8" id="KW-0067">ATP-binding</keyword>
<dbReference type="InterPro" id="IPR011698">
    <property type="entry name" value="GATase_3"/>
</dbReference>
<dbReference type="PANTHER" id="PTHR43873">
    <property type="entry name" value="COBYRINATE A,C-DIAMIDE SYNTHASE"/>
    <property type="match status" value="1"/>
</dbReference>
<evidence type="ECO:0000259" key="10">
    <source>
        <dbReference type="Pfam" id="PF07685"/>
    </source>
</evidence>
<evidence type="ECO:0000313" key="12">
    <source>
        <dbReference type="Proteomes" id="UP000434052"/>
    </source>
</evidence>
<evidence type="ECO:0000256" key="4">
    <source>
        <dbReference type="ARBA" id="ARBA00022741"/>
    </source>
</evidence>
<dbReference type="NCBIfam" id="TIGR00379">
    <property type="entry name" value="cobB"/>
    <property type="match status" value="1"/>
</dbReference>
<gene>
    <name evidence="8" type="primary">cbiA</name>
    <name evidence="11" type="ORF">DQK91_03400</name>
</gene>
<dbReference type="InterPro" id="IPR029062">
    <property type="entry name" value="Class_I_gatase-like"/>
</dbReference>
<dbReference type="GO" id="GO:0005524">
    <property type="term" value="F:ATP binding"/>
    <property type="evidence" value="ECO:0007669"/>
    <property type="project" value="UniProtKB-UniRule"/>
</dbReference>
<feature type="site" description="Increases nucleophilicity of active site Cys" evidence="8">
    <location>
        <position position="446"/>
    </location>
</feature>